<dbReference type="PANTHER" id="PTHR46164">
    <property type="entry name" value="ATF6, ISOFORM C"/>
    <property type="match status" value="1"/>
</dbReference>
<evidence type="ECO:0000256" key="6">
    <source>
        <dbReference type="ARBA" id="ARBA00023242"/>
    </source>
</evidence>
<dbReference type="Pfam" id="PF00170">
    <property type="entry name" value="bZIP_1"/>
    <property type="match status" value="1"/>
</dbReference>
<comment type="caution">
    <text evidence="10">The sequence shown here is derived from an EMBL/GenBank/DDBJ whole genome shotgun (WGS) entry which is preliminary data.</text>
</comment>
<protein>
    <recommendedName>
        <fullName evidence="9">BZIP domain-containing protein</fullName>
    </recommendedName>
</protein>
<evidence type="ECO:0000256" key="1">
    <source>
        <dbReference type="ARBA" id="ARBA00004167"/>
    </source>
</evidence>
<evidence type="ECO:0000256" key="5">
    <source>
        <dbReference type="ARBA" id="ARBA00023163"/>
    </source>
</evidence>
<evidence type="ECO:0000259" key="9">
    <source>
        <dbReference type="PROSITE" id="PS50217"/>
    </source>
</evidence>
<dbReference type="PROSITE" id="PS00036">
    <property type="entry name" value="BZIP_BASIC"/>
    <property type="match status" value="1"/>
</dbReference>
<comment type="subcellular location">
    <subcellularLocation>
        <location evidence="1">Membrane</location>
        <topology evidence="1">Single-pass membrane protein</topology>
    </subcellularLocation>
</comment>
<feature type="region of interest" description="Disordered" evidence="8">
    <location>
        <begin position="240"/>
        <end position="265"/>
    </location>
</feature>
<feature type="region of interest" description="Disordered" evidence="8">
    <location>
        <begin position="476"/>
        <end position="513"/>
    </location>
</feature>
<evidence type="ECO:0000256" key="8">
    <source>
        <dbReference type="SAM" id="MobiDB-lite"/>
    </source>
</evidence>
<dbReference type="SUPFAM" id="SSF57959">
    <property type="entry name" value="Leucine zipper domain"/>
    <property type="match status" value="1"/>
</dbReference>
<proteinExistence type="inferred from homology"/>
<feature type="coiled-coil region" evidence="7">
    <location>
        <begin position="388"/>
        <end position="429"/>
    </location>
</feature>
<accession>A0A0P7UKC0</accession>
<dbReference type="Proteomes" id="UP000034805">
    <property type="component" value="Unassembled WGS sequence"/>
</dbReference>
<name>A0A0P7UKC0_SCLFO</name>
<dbReference type="EMBL" id="JARO02004288">
    <property type="protein sequence ID" value="KPP68782.1"/>
    <property type="molecule type" value="Genomic_DNA"/>
</dbReference>
<dbReference type="AlphaFoldDB" id="A0A0P7UKC0"/>
<keyword evidence="4" id="KW-0238">DNA-binding</keyword>
<keyword evidence="7" id="KW-0175">Coiled coil</keyword>
<dbReference type="GO" id="GO:0005634">
    <property type="term" value="C:nucleus"/>
    <property type="evidence" value="ECO:0007669"/>
    <property type="project" value="TreeGrafter"/>
</dbReference>
<dbReference type="GO" id="GO:0030968">
    <property type="term" value="P:endoplasmic reticulum unfolded protein response"/>
    <property type="evidence" value="ECO:0007669"/>
    <property type="project" value="TreeGrafter"/>
</dbReference>
<evidence type="ECO:0000313" key="11">
    <source>
        <dbReference type="Proteomes" id="UP000034805"/>
    </source>
</evidence>
<dbReference type="GO" id="GO:0000978">
    <property type="term" value="F:RNA polymerase II cis-regulatory region sequence-specific DNA binding"/>
    <property type="evidence" value="ECO:0007669"/>
    <property type="project" value="TreeGrafter"/>
</dbReference>
<comment type="similarity">
    <text evidence="2">Belongs to the bZIP family. ATF subfamily.</text>
</comment>
<dbReference type="CDD" id="cd14700">
    <property type="entry name" value="bZIP_ATF6"/>
    <property type="match status" value="1"/>
</dbReference>
<reference evidence="10 11" key="1">
    <citation type="submission" date="2015-08" db="EMBL/GenBank/DDBJ databases">
        <title>The genome of the Asian arowana (Scleropages formosus).</title>
        <authorList>
            <person name="Tan M.H."/>
            <person name="Gan H.M."/>
            <person name="Croft L.J."/>
            <person name="Austin C.M."/>
        </authorList>
    </citation>
    <scope>NUCLEOTIDE SEQUENCE [LARGE SCALE GENOMIC DNA]</scope>
    <source>
        <strain evidence="10">Aro1</strain>
    </source>
</reference>
<dbReference type="PANTHER" id="PTHR46164:SF2">
    <property type="entry name" value="CYCLIC AMP-DEPENDENT TRANSCRIPTION FACTOR ATF-6 BETA"/>
    <property type="match status" value="1"/>
</dbReference>
<dbReference type="Gene3D" id="1.20.5.170">
    <property type="match status" value="1"/>
</dbReference>
<keyword evidence="6" id="KW-0539">Nucleus</keyword>
<evidence type="ECO:0000256" key="7">
    <source>
        <dbReference type="SAM" id="Coils"/>
    </source>
</evidence>
<keyword evidence="5" id="KW-0804">Transcription</keyword>
<dbReference type="InterPro" id="IPR004827">
    <property type="entry name" value="bZIP"/>
</dbReference>
<feature type="domain" description="BZIP" evidence="9">
    <location>
        <begin position="370"/>
        <end position="423"/>
    </location>
</feature>
<dbReference type="STRING" id="113540.ENSSFOP00015048630"/>
<sequence>MTADLLSDLDSRFFADNLLTSEDWGEKWVLNLGSSELKATAPTSTLSAVVLQMTTSGGTERSVYTRTCPKKPHECPVLSWIELSAWNRKALGSNPPLAVVPLHEILVQRCDACLYQCESMEEGEDGDFARGLKYDAMVDNDLILTLDPDNPTSPWKHFSDNLLPGESPVFHDDTTMAQPLPVDMLFQVKAEPLSPASSLTSDCSLSSAPETQVIVKGENPPTPPYMFGDILSPPVGTVQVTLTPSSQPQQPQTQTHSGSEPQAQAVASTILSSKPPIQPRPVCVATLPVSQSPSPAKALILQSLPSMDQNRPVVLSPPVCLGSAPAIVKVEPVSPSLSHCAAPAAPATAKPIIPATSLPGTNSNDIDMKVLKRQQRMIKNRESACQSRKKKKEYLQSLEAQLREAQRENERLRRENQALRERLAGKEGSESGNNKRAVCIMVLLLFITFSFRPVSITERKLETGLREGAAPLTGRHLLEIGEAEDRSKTRGSERAREERLESEEDGEERWRRGDVDRESSDSFQLRNLSGVFSDVKDLVLPDLDRYFTSSDCRQFNRSESLRLADELRGWAHRHQIDRKKSGGKPKMAKKARVAQKAQHRKTNFSRYLPVQTHSSVESQLQVFPGPEVIYSDFFDAIDRREDTFYVVSFRRDHLLLPAISHNKTTRPKMSLVMPAMSINGISRSVSEACFVWGMFAFLRENVCGVMSVSVFCTQACSVSTSDSPVSDSSPIESMYGSAKGYEMMMQVDCEVMDTRIVPIKSSSVPPSLRDPPRPPPPQHHHGNTSIRGRPTHSTGAAADSPRQPLHGSRREAAFYISQEGGV</sequence>
<feature type="compositionally biased region" description="Basic and acidic residues" evidence="8">
    <location>
        <begin position="476"/>
        <end position="499"/>
    </location>
</feature>
<dbReference type="InterPro" id="IPR051882">
    <property type="entry name" value="ATF_bZIP_TF"/>
</dbReference>
<dbReference type="GO" id="GO:0000981">
    <property type="term" value="F:DNA-binding transcription factor activity, RNA polymerase II-specific"/>
    <property type="evidence" value="ECO:0007669"/>
    <property type="project" value="TreeGrafter"/>
</dbReference>
<evidence type="ECO:0000256" key="2">
    <source>
        <dbReference type="ARBA" id="ARBA00009050"/>
    </source>
</evidence>
<dbReference type="InterPro" id="IPR046347">
    <property type="entry name" value="bZIP_sf"/>
</dbReference>
<evidence type="ECO:0000256" key="3">
    <source>
        <dbReference type="ARBA" id="ARBA00023015"/>
    </source>
</evidence>
<dbReference type="PROSITE" id="PS50217">
    <property type="entry name" value="BZIP"/>
    <property type="match status" value="1"/>
</dbReference>
<feature type="compositionally biased region" description="Low complexity" evidence="8">
    <location>
        <begin position="243"/>
        <end position="257"/>
    </location>
</feature>
<dbReference type="GO" id="GO:0016020">
    <property type="term" value="C:membrane"/>
    <property type="evidence" value="ECO:0007669"/>
    <property type="project" value="UniProtKB-SubCell"/>
</dbReference>
<dbReference type="SMART" id="SM00338">
    <property type="entry name" value="BRLZ"/>
    <property type="match status" value="1"/>
</dbReference>
<organism evidence="10 11">
    <name type="scientific">Scleropages formosus</name>
    <name type="common">Asian bonytongue</name>
    <name type="synonym">Osteoglossum formosum</name>
    <dbReference type="NCBI Taxonomy" id="113540"/>
    <lineage>
        <taxon>Eukaryota</taxon>
        <taxon>Metazoa</taxon>
        <taxon>Chordata</taxon>
        <taxon>Craniata</taxon>
        <taxon>Vertebrata</taxon>
        <taxon>Euteleostomi</taxon>
        <taxon>Actinopterygii</taxon>
        <taxon>Neopterygii</taxon>
        <taxon>Teleostei</taxon>
        <taxon>Osteoglossocephala</taxon>
        <taxon>Osteoglossomorpha</taxon>
        <taxon>Osteoglossiformes</taxon>
        <taxon>Osteoglossidae</taxon>
        <taxon>Scleropages</taxon>
    </lineage>
</organism>
<keyword evidence="3" id="KW-0805">Transcription regulation</keyword>
<gene>
    <name evidence="10" type="ORF">Z043_112514</name>
</gene>
<feature type="compositionally biased region" description="Polar residues" evidence="8">
    <location>
        <begin position="783"/>
        <end position="794"/>
    </location>
</feature>
<evidence type="ECO:0000313" key="10">
    <source>
        <dbReference type="EMBL" id="KPP68782.1"/>
    </source>
</evidence>
<evidence type="ECO:0000256" key="4">
    <source>
        <dbReference type="ARBA" id="ARBA00023125"/>
    </source>
</evidence>
<feature type="region of interest" description="Disordered" evidence="8">
    <location>
        <begin position="760"/>
        <end position="811"/>
    </location>
</feature>